<dbReference type="EMBL" id="CAJVPY010022983">
    <property type="protein sequence ID" value="CAG8784202.1"/>
    <property type="molecule type" value="Genomic_DNA"/>
</dbReference>
<protein>
    <submittedName>
        <fullName evidence="1">15791_t:CDS:1</fullName>
    </submittedName>
</protein>
<dbReference type="Proteomes" id="UP000789405">
    <property type="component" value="Unassembled WGS sequence"/>
</dbReference>
<proteinExistence type="predicted"/>
<reference evidence="1" key="1">
    <citation type="submission" date="2021-06" db="EMBL/GenBank/DDBJ databases">
        <authorList>
            <person name="Kallberg Y."/>
            <person name="Tangrot J."/>
            <person name="Rosling A."/>
        </authorList>
    </citation>
    <scope>NUCLEOTIDE SEQUENCE</scope>
    <source>
        <strain evidence="1">MA453B</strain>
    </source>
</reference>
<keyword evidence="2" id="KW-1185">Reference proteome</keyword>
<name>A0A9N9JL74_9GLOM</name>
<evidence type="ECO:0000313" key="1">
    <source>
        <dbReference type="EMBL" id="CAG8784202.1"/>
    </source>
</evidence>
<comment type="caution">
    <text evidence="1">The sequence shown here is derived from an EMBL/GenBank/DDBJ whole genome shotgun (WGS) entry which is preliminary data.</text>
</comment>
<sequence>FLPCYFASVKIKSEPKNEGASKEDTNNVSRLYLAELSSAEYTSRFAKLKSLSHSDDIKI</sequence>
<dbReference type="AlphaFoldDB" id="A0A9N9JL74"/>
<feature type="non-terminal residue" evidence="1">
    <location>
        <position position="1"/>
    </location>
</feature>
<accession>A0A9N9JL74</accession>
<evidence type="ECO:0000313" key="2">
    <source>
        <dbReference type="Proteomes" id="UP000789405"/>
    </source>
</evidence>
<organism evidence="1 2">
    <name type="scientific">Dentiscutata erythropus</name>
    <dbReference type="NCBI Taxonomy" id="1348616"/>
    <lineage>
        <taxon>Eukaryota</taxon>
        <taxon>Fungi</taxon>
        <taxon>Fungi incertae sedis</taxon>
        <taxon>Mucoromycota</taxon>
        <taxon>Glomeromycotina</taxon>
        <taxon>Glomeromycetes</taxon>
        <taxon>Diversisporales</taxon>
        <taxon>Gigasporaceae</taxon>
        <taxon>Dentiscutata</taxon>
    </lineage>
</organism>
<gene>
    <name evidence="1" type="ORF">DERYTH_LOCUS20056</name>
</gene>